<accession>A0A2A2ES83</accession>
<feature type="transmembrane region" description="Helical" evidence="1">
    <location>
        <begin position="12"/>
        <end position="33"/>
    </location>
</feature>
<dbReference type="RefSeq" id="WP_095621756.1">
    <property type="nucleotide sequence ID" value="NZ_NSKB01000005.1"/>
</dbReference>
<sequence>MPTQPPNEPIHFGSAALRALCYILLIVALTQGAYYEALYLEQVRFTELGFTELAQTALLAGASALLLYVRQSLRQLPHVTLLMFAFVFSSLIREQDSLLDHYVADGTWQVLVSLVIVPILGWVVHRRQAFADEFSRYANSASFGMFAAGVLTTYVFSRLYGRSEMWMAILGDSYQRTFKDAAEEVVELLGYALILIAMIELALLARRWARRT</sequence>
<feature type="transmembrane region" description="Helical" evidence="1">
    <location>
        <begin position="53"/>
        <end position="69"/>
    </location>
</feature>
<feature type="transmembrane region" description="Helical" evidence="1">
    <location>
        <begin position="107"/>
        <end position="125"/>
    </location>
</feature>
<dbReference type="AlphaFoldDB" id="A0A2A2ES83"/>
<name>A0A2A2ES83_9GAMM</name>
<organism evidence="2 3">
    <name type="scientific">Halomonas salipaludis</name>
    <dbReference type="NCBI Taxonomy" id="2032625"/>
    <lineage>
        <taxon>Bacteria</taxon>
        <taxon>Pseudomonadati</taxon>
        <taxon>Pseudomonadota</taxon>
        <taxon>Gammaproteobacteria</taxon>
        <taxon>Oceanospirillales</taxon>
        <taxon>Halomonadaceae</taxon>
        <taxon>Halomonas</taxon>
    </lineage>
</organism>
<protein>
    <submittedName>
        <fullName evidence="2">Uncharacterized protein</fullName>
    </submittedName>
</protein>
<feature type="transmembrane region" description="Helical" evidence="1">
    <location>
        <begin position="76"/>
        <end position="92"/>
    </location>
</feature>
<comment type="caution">
    <text evidence="2">The sequence shown here is derived from an EMBL/GenBank/DDBJ whole genome shotgun (WGS) entry which is preliminary data.</text>
</comment>
<evidence type="ECO:0000256" key="1">
    <source>
        <dbReference type="SAM" id="Phobius"/>
    </source>
</evidence>
<keyword evidence="1" id="KW-1133">Transmembrane helix</keyword>
<evidence type="ECO:0000313" key="2">
    <source>
        <dbReference type="EMBL" id="PAU76291.1"/>
    </source>
</evidence>
<dbReference type="EMBL" id="NSKB01000005">
    <property type="protein sequence ID" value="PAU76291.1"/>
    <property type="molecule type" value="Genomic_DNA"/>
</dbReference>
<feature type="transmembrane region" description="Helical" evidence="1">
    <location>
        <begin position="137"/>
        <end position="157"/>
    </location>
</feature>
<proteinExistence type="predicted"/>
<reference evidence="2 3" key="1">
    <citation type="submission" date="2017-08" db="EMBL/GenBank/DDBJ databases">
        <title>Halomonas alkalisoli sp. nov., isolated from saline alkaline soil.</title>
        <authorList>
            <person name="Wang D."/>
            <person name="Zhang G."/>
        </authorList>
    </citation>
    <scope>NUCLEOTIDE SEQUENCE [LARGE SCALE GENOMIC DNA]</scope>
    <source>
        <strain evidence="2 3">WRN001</strain>
    </source>
</reference>
<dbReference type="Proteomes" id="UP000217771">
    <property type="component" value="Unassembled WGS sequence"/>
</dbReference>
<gene>
    <name evidence="2" type="ORF">CK498_15590</name>
</gene>
<keyword evidence="1" id="KW-0812">Transmembrane</keyword>
<dbReference type="OrthoDB" id="1425700at2"/>
<keyword evidence="1" id="KW-0472">Membrane</keyword>
<evidence type="ECO:0000313" key="3">
    <source>
        <dbReference type="Proteomes" id="UP000217771"/>
    </source>
</evidence>
<keyword evidence="3" id="KW-1185">Reference proteome</keyword>
<feature type="transmembrane region" description="Helical" evidence="1">
    <location>
        <begin position="188"/>
        <end position="205"/>
    </location>
</feature>